<dbReference type="SUPFAM" id="SSF47240">
    <property type="entry name" value="Ferritin-like"/>
    <property type="match status" value="1"/>
</dbReference>
<evidence type="ECO:0000259" key="1">
    <source>
        <dbReference type="Pfam" id="PF06467"/>
    </source>
</evidence>
<accession>A0A939H3G9</accession>
<name>A0A939H3G9_9BURK</name>
<dbReference type="EMBL" id="JAFNME010000053">
    <property type="protein sequence ID" value="MBO1250871.1"/>
    <property type="molecule type" value="Genomic_DNA"/>
</dbReference>
<dbReference type="AlphaFoldDB" id="A0A939H3G9"/>
<sequence>MSVTSQSPHQAMHDDHHYRFCSTHCRDKFIADPVRYRVSEAPVGT</sequence>
<dbReference type="InterPro" id="IPR012348">
    <property type="entry name" value="RNR-like"/>
</dbReference>
<evidence type="ECO:0000313" key="3">
    <source>
        <dbReference type="Proteomes" id="UP000664731"/>
    </source>
</evidence>
<dbReference type="GO" id="GO:0008270">
    <property type="term" value="F:zinc ion binding"/>
    <property type="evidence" value="ECO:0007669"/>
    <property type="project" value="InterPro"/>
</dbReference>
<dbReference type="Proteomes" id="UP000664731">
    <property type="component" value="Unassembled WGS sequence"/>
</dbReference>
<dbReference type="Gene3D" id="1.10.620.20">
    <property type="entry name" value="Ribonucleotide Reductase, subunit A"/>
    <property type="match status" value="1"/>
</dbReference>
<proteinExistence type="predicted"/>
<dbReference type="Pfam" id="PF06467">
    <property type="entry name" value="zf-FCS"/>
    <property type="match status" value="1"/>
</dbReference>
<evidence type="ECO:0000313" key="2">
    <source>
        <dbReference type="EMBL" id="MBO1250871.1"/>
    </source>
</evidence>
<reference evidence="2" key="1">
    <citation type="submission" date="2021-03" db="EMBL/GenBank/DDBJ databases">
        <title>Comamonas denitrificans.</title>
        <authorList>
            <person name="Finster K."/>
        </authorList>
    </citation>
    <scope>NUCLEOTIDE SEQUENCE</scope>
    <source>
        <strain evidence="2">MM2021_4</strain>
    </source>
</reference>
<protein>
    <submittedName>
        <fullName evidence="2">YHS domain-containing protein</fullName>
    </submittedName>
</protein>
<comment type="caution">
    <text evidence="2">The sequence shown here is derived from an EMBL/GenBank/DDBJ whole genome shotgun (WGS) entry which is preliminary data.</text>
</comment>
<dbReference type="InterPro" id="IPR009078">
    <property type="entry name" value="Ferritin-like_SF"/>
</dbReference>
<organism evidence="2 3">
    <name type="scientific">Comamonas denitrificans</name>
    <dbReference type="NCBI Taxonomy" id="117506"/>
    <lineage>
        <taxon>Bacteria</taxon>
        <taxon>Pseudomonadati</taxon>
        <taxon>Pseudomonadota</taxon>
        <taxon>Betaproteobacteria</taxon>
        <taxon>Burkholderiales</taxon>
        <taxon>Comamonadaceae</taxon>
        <taxon>Comamonas</taxon>
    </lineage>
</organism>
<keyword evidence="3" id="KW-1185">Reference proteome</keyword>
<dbReference type="InterPro" id="IPR010507">
    <property type="entry name" value="Znf_MYM"/>
</dbReference>
<feature type="domain" description="MYM-type" evidence="1">
    <location>
        <begin position="7"/>
        <end position="29"/>
    </location>
</feature>
<dbReference type="GO" id="GO:0016491">
    <property type="term" value="F:oxidoreductase activity"/>
    <property type="evidence" value="ECO:0007669"/>
    <property type="project" value="InterPro"/>
</dbReference>
<gene>
    <name evidence="2" type="ORF">J1777_13780</name>
</gene>